<evidence type="ECO:0000256" key="1">
    <source>
        <dbReference type="ARBA" id="ARBA00022801"/>
    </source>
</evidence>
<dbReference type="PANTHER" id="PTHR48070:SF6">
    <property type="entry name" value="ESTERASE OVCA2"/>
    <property type="match status" value="1"/>
</dbReference>
<dbReference type="InterPro" id="IPR029058">
    <property type="entry name" value="AB_hydrolase_fold"/>
</dbReference>
<accession>A0A642VE53</accession>
<comment type="caution">
    <text evidence="4">The sequence shown here is derived from an EMBL/GenBank/DDBJ whole genome shotgun (WGS) entry which is preliminary data.</text>
</comment>
<feature type="region of interest" description="Disordered" evidence="2">
    <location>
        <begin position="48"/>
        <end position="68"/>
    </location>
</feature>
<name>A0A642VE53_9ASCO</name>
<dbReference type="PANTHER" id="PTHR48070">
    <property type="entry name" value="ESTERASE OVCA2"/>
    <property type="match status" value="1"/>
</dbReference>
<keyword evidence="5" id="KW-1185">Reference proteome</keyword>
<dbReference type="OrthoDB" id="2094269at2759"/>
<dbReference type="Gene3D" id="3.40.50.1820">
    <property type="entry name" value="alpha/beta hydrolase"/>
    <property type="match status" value="1"/>
</dbReference>
<dbReference type="EMBL" id="SWFS01000021">
    <property type="protein sequence ID" value="KAA8917653.1"/>
    <property type="molecule type" value="Genomic_DNA"/>
</dbReference>
<feature type="domain" description="Serine hydrolase" evidence="3">
    <location>
        <begin position="4"/>
        <end position="200"/>
    </location>
</feature>
<dbReference type="InterPro" id="IPR050593">
    <property type="entry name" value="LovG"/>
</dbReference>
<dbReference type="Pfam" id="PF03959">
    <property type="entry name" value="FSH1"/>
    <property type="match status" value="1"/>
</dbReference>
<dbReference type="GO" id="GO:0005634">
    <property type="term" value="C:nucleus"/>
    <property type="evidence" value="ECO:0007669"/>
    <property type="project" value="TreeGrafter"/>
</dbReference>
<evidence type="ECO:0000259" key="3">
    <source>
        <dbReference type="Pfam" id="PF03959"/>
    </source>
</evidence>
<dbReference type="GO" id="GO:0016787">
    <property type="term" value="F:hydrolase activity"/>
    <property type="evidence" value="ECO:0007669"/>
    <property type="project" value="UniProtKB-KW"/>
</dbReference>
<dbReference type="AlphaFoldDB" id="A0A642VE53"/>
<dbReference type="GO" id="GO:0005737">
    <property type="term" value="C:cytoplasm"/>
    <property type="evidence" value="ECO:0007669"/>
    <property type="project" value="TreeGrafter"/>
</dbReference>
<feature type="region of interest" description="Disordered" evidence="2">
    <location>
        <begin position="213"/>
        <end position="232"/>
    </location>
</feature>
<protein>
    <recommendedName>
        <fullName evidence="3">Serine hydrolase domain-containing protein</fullName>
    </recommendedName>
</protein>
<dbReference type="SUPFAM" id="SSF53474">
    <property type="entry name" value="alpha/beta-Hydrolases"/>
    <property type="match status" value="1"/>
</dbReference>
<keyword evidence="1" id="KW-0378">Hydrolase</keyword>
<reference evidence="4" key="1">
    <citation type="journal article" date="2019" name="G3 (Bethesda)">
        <title>Genome Assemblies of Two Rare Opportunistic Yeast Pathogens: Diutina rugosa (syn. Candida rugosa) and Trichomonascus ciferrii (syn. Candida ciferrii).</title>
        <authorList>
            <person name="Mixao V."/>
            <person name="Saus E."/>
            <person name="Hansen A.P."/>
            <person name="Lass-Florl C."/>
            <person name="Gabaldon T."/>
        </authorList>
    </citation>
    <scope>NUCLEOTIDE SEQUENCE</scope>
    <source>
        <strain evidence="4">CBS 4856</strain>
    </source>
</reference>
<evidence type="ECO:0000313" key="4">
    <source>
        <dbReference type="EMBL" id="KAA8917653.1"/>
    </source>
</evidence>
<feature type="compositionally biased region" description="Basic and acidic residues" evidence="2">
    <location>
        <begin position="214"/>
        <end position="232"/>
    </location>
</feature>
<dbReference type="InterPro" id="IPR005645">
    <property type="entry name" value="FSH-like_dom"/>
</dbReference>
<sequence>MAPTKRILCLHGFVQALKKIGYETVFLTAPVKVETADLPFDVSVKSLGGSEGGGADEESSMRSWWPNSESSPNYYKLDQAFKAVTDSISEHGPYDGVLGFSQGAGFAGVLCKHIQNLHQSQPPLRFAILYAGFRLKPQEHQHYYDTKITTPTLHIVGSLDTVVSEERTSALFEACGEANRTFLSHPGGHFVPNGKDMVTKLISWVQNIDAQETQDAKPAAEENWDEFDKIGA</sequence>
<dbReference type="VEuPathDB" id="FungiDB:TRICI_000189"/>
<dbReference type="Proteomes" id="UP000761534">
    <property type="component" value="Unassembled WGS sequence"/>
</dbReference>
<evidence type="ECO:0000313" key="5">
    <source>
        <dbReference type="Proteomes" id="UP000761534"/>
    </source>
</evidence>
<organism evidence="4 5">
    <name type="scientific">Trichomonascus ciferrii</name>
    <dbReference type="NCBI Taxonomy" id="44093"/>
    <lineage>
        <taxon>Eukaryota</taxon>
        <taxon>Fungi</taxon>
        <taxon>Dikarya</taxon>
        <taxon>Ascomycota</taxon>
        <taxon>Saccharomycotina</taxon>
        <taxon>Dipodascomycetes</taxon>
        <taxon>Dipodascales</taxon>
        <taxon>Trichomonascaceae</taxon>
        <taxon>Trichomonascus</taxon>
        <taxon>Trichomonascus ciferrii complex</taxon>
    </lineage>
</organism>
<evidence type="ECO:0000256" key="2">
    <source>
        <dbReference type="SAM" id="MobiDB-lite"/>
    </source>
</evidence>
<proteinExistence type="predicted"/>
<gene>
    <name evidence="4" type="ORF">TRICI_000189</name>
</gene>